<dbReference type="InterPro" id="IPR011701">
    <property type="entry name" value="MFS"/>
</dbReference>
<evidence type="ECO:0000256" key="2">
    <source>
        <dbReference type="ARBA" id="ARBA00022448"/>
    </source>
</evidence>
<feature type="transmembrane region" description="Helical" evidence="7">
    <location>
        <begin position="222"/>
        <end position="241"/>
    </location>
</feature>
<dbReference type="Pfam" id="PF07690">
    <property type="entry name" value="MFS_1"/>
    <property type="match status" value="1"/>
</dbReference>
<feature type="transmembrane region" description="Helical" evidence="7">
    <location>
        <begin position="291"/>
        <end position="312"/>
    </location>
</feature>
<dbReference type="GO" id="GO:0015293">
    <property type="term" value="F:symporter activity"/>
    <property type="evidence" value="ECO:0007669"/>
    <property type="project" value="UniProtKB-KW"/>
</dbReference>
<evidence type="ECO:0000313" key="8">
    <source>
        <dbReference type="EMBL" id="KAJ8958990.1"/>
    </source>
</evidence>
<dbReference type="GO" id="GO:0016020">
    <property type="term" value="C:membrane"/>
    <property type="evidence" value="ECO:0007669"/>
    <property type="project" value="UniProtKB-SubCell"/>
</dbReference>
<dbReference type="InterPro" id="IPR050382">
    <property type="entry name" value="MFS_Na/Anion_cotransporter"/>
</dbReference>
<name>A0AAV8Z584_9CUCU</name>
<comment type="caution">
    <text evidence="8">The sequence shown here is derived from an EMBL/GenBank/DDBJ whole genome shotgun (WGS) entry which is preliminary data.</text>
</comment>
<dbReference type="EMBL" id="JANEYF010001705">
    <property type="protein sequence ID" value="KAJ8958990.1"/>
    <property type="molecule type" value="Genomic_DNA"/>
</dbReference>
<dbReference type="PANTHER" id="PTHR11662:SF336">
    <property type="entry name" value="LP19554P"/>
    <property type="match status" value="1"/>
</dbReference>
<sequence length="326" mass="35808">MILSYCNDGYCFKGLVYPALQCMIARWAPPSEKGKFVGALMGNTLGTCMTWPIVGTITQAYGWAWGIYFISIQMVVYCVIFWFVAADSPDTHPRISDEEKNFIIESQGGAAVPPYKDIFFSLPFWALAILHIGNLWGLYLQLQGIPKFLGQVVGFDLRSSGGLAALPHLMRLICGTMFGILGDYLKKNDYSNKCVRKFFVLFSHIIPGIALIAISFCGCNWVPIVVLLIISMSINGAAVLTNLQNPQDLAPNFAGTIFGIISFLGGMTGFITPAITGALTQENNGIKEWGWNFVIGGGVYIGCGLVFLLIGVTERQPWNEKKDDQQ</sequence>
<evidence type="ECO:0000256" key="1">
    <source>
        <dbReference type="ARBA" id="ARBA00004141"/>
    </source>
</evidence>
<evidence type="ECO:0000256" key="3">
    <source>
        <dbReference type="ARBA" id="ARBA00022692"/>
    </source>
</evidence>
<feature type="transmembrane region" description="Helical" evidence="7">
    <location>
        <begin position="253"/>
        <end position="279"/>
    </location>
</feature>
<feature type="transmembrane region" description="Helical" evidence="7">
    <location>
        <begin position="197"/>
        <end position="216"/>
    </location>
</feature>
<keyword evidence="6 7" id="KW-0472">Membrane</keyword>
<keyword evidence="3 7" id="KW-0812">Transmembrane</keyword>
<dbReference type="PANTHER" id="PTHR11662">
    <property type="entry name" value="SOLUTE CARRIER FAMILY 17"/>
    <property type="match status" value="1"/>
</dbReference>
<feature type="transmembrane region" description="Helical" evidence="7">
    <location>
        <begin position="162"/>
        <end position="185"/>
    </location>
</feature>
<reference evidence="8" key="1">
    <citation type="journal article" date="2023" name="Insect Mol. Biol.">
        <title>Genome sequencing provides insights into the evolution of gene families encoding plant cell wall-degrading enzymes in longhorned beetles.</title>
        <authorList>
            <person name="Shin N.R."/>
            <person name="Okamura Y."/>
            <person name="Kirsch R."/>
            <person name="Pauchet Y."/>
        </authorList>
    </citation>
    <scope>NUCLEOTIDE SEQUENCE</scope>
    <source>
        <strain evidence="8">RBIC_L_NR</strain>
    </source>
</reference>
<gene>
    <name evidence="8" type="ORF">NQ314_006329</name>
</gene>
<feature type="transmembrane region" description="Helical" evidence="7">
    <location>
        <begin position="122"/>
        <end position="142"/>
    </location>
</feature>
<dbReference type="InterPro" id="IPR036259">
    <property type="entry name" value="MFS_trans_sf"/>
</dbReference>
<dbReference type="SUPFAM" id="SSF103473">
    <property type="entry name" value="MFS general substrate transporter"/>
    <property type="match status" value="1"/>
</dbReference>
<dbReference type="GO" id="GO:0006820">
    <property type="term" value="P:monoatomic anion transport"/>
    <property type="evidence" value="ECO:0007669"/>
    <property type="project" value="TreeGrafter"/>
</dbReference>
<dbReference type="Gene3D" id="1.20.1250.20">
    <property type="entry name" value="MFS general substrate transporter like domains"/>
    <property type="match status" value="1"/>
</dbReference>
<organism evidence="8 9">
    <name type="scientific">Rhamnusium bicolor</name>
    <dbReference type="NCBI Taxonomy" id="1586634"/>
    <lineage>
        <taxon>Eukaryota</taxon>
        <taxon>Metazoa</taxon>
        <taxon>Ecdysozoa</taxon>
        <taxon>Arthropoda</taxon>
        <taxon>Hexapoda</taxon>
        <taxon>Insecta</taxon>
        <taxon>Pterygota</taxon>
        <taxon>Neoptera</taxon>
        <taxon>Endopterygota</taxon>
        <taxon>Coleoptera</taxon>
        <taxon>Polyphaga</taxon>
        <taxon>Cucujiformia</taxon>
        <taxon>Chrysomeloidea</taxon>
        <taxon>Cerambycidae</taxon>
        <taxon>Lepturinae</taxon>
        <taxon>Rhagiini</taxon>
        <taxon>Rhamnusium</taxon>
    </lineage>
</organism>
<dbReference type="Proteomes" id="UP001162156">
    <property type="component" value="Unassembled WGS sequence"/>
</dbReference>
<feature type="transmembrane region" description="Helical" evidence="7">
    <location>
        <begin position="36"/>
        <end position="54"/>
    </location>
</feature>
<evidence type="ECO:0000256" key="5">
    <source>
        <dbReference type="ARBA" id="ARBA00022989"/>
    </source>
</evidence>
<dbReference type="AlphaFoldDB" id="A0AAV8Z584"/>
<proteinExistence type="predicted"/>
<evidence type="ECO:0000256" key="4">
    <source>
        <dbReference type="ARBA" id="ARBA00022847"/>
    </source>
</evidence>
<evidence type="ECO:0000313" key="9">
    <source>
        <dbReference type="Proteomes" id="UP001162156"/>
    </source>
</evidence>
<evidence type="ECO:0000256" key="6">
    <source>
        <dbReference type="ARBA" id="ARBA00023136"/>
    </source>
</evidence>
<accession>A0AAV8Z584</accession>
<keyword evidence="2" id="KW-0813">Transport</keyword>
<evidence type="ECO:0008006" key="10">
    <source>
        <dbReference type="Google" id="ProtNLM"/>
    </source>
</evidence>
<protein>
    <recommendedName>
        <fullName evidence="10">Major facilitator superfamily (MFS) profile domain-containing protein</fullName>
    </recommendedName>
</protein>
<comment type="subcellular location">
    <subcellularLocation>
        <location evidence="1">Membrane</location>
        <topology evidence="1">Multi-pass membrane protein</topology>
    </subcellularLocation>
</comment>
<keyword evidence="5 7" id="KW-1133">Transmembrane helix</keyword>
<keyword evidence="4" id="KW-0769">Symport</keyword>
<keyword evidence="9" id="KW-1185">Reference proteome</keyword>
<dbReference type="FunFam" id="1.20.1250.20:FF:000003">
    <property type="entry name" value="Solute carrier family 17 member 3"/>
    <property type="match status" value="1"/>
</dbReference>
<feature type="transmembrane region" description="Helical" evidence="7">
    <location>
        <begin position="60"/>
        <end position="85"/>
    </location>
</feature>
<evidence type="ECO:0000256" key="7">
    <source>
        <dbReference type="SAM" id="Phobius"/>
    </source>
</evidence>